<proteinExistence type="predicted"/>
<organism evidence="1 2">
    <name type="scientific">Psychrosphaera algicola</name>
    <dbReference type="NCBI Taxonomy" id="3023714"/>
    <lineage>
        <taxon>Bacteria</taxon>
        <taxon>Pseudomonadati</taxon>
        <taxon>Pseudomonadota</taxon>
        <taxon>Gammaproteobacteria</taxon>
        <taxon>Alteromonadales</taxon>
        <taxon>Pseudoalteromonadaceae</taxon>
        <taxon>Psychrosphaera</taxon>
    </lineage>
</organism>
<keyword evidence="2" id="KW-1185">Reference proteome</keyword>
<name>A0ABT5FGV4_9GAMM</name>
<gene>
    <name evidence="1" type="ORF">PN838_17310</name>
</gene>
<dbReference type="EMBL" id="JAQOMS010000002">
    <property type="protein sequence ID" value="MDC2890197.1"/>
    <property type="molecule type" value="Genomic_DNA"/>
</dbReference>
<dbReference type="Proteomes" id="UP001528411">
    <property type="component" value="Unassembled WGS sequence"/>
</dbReference>
<reference evidence="1 2" key="1">
    <citation type="submission" date="2023-01" db="EMBL/GenBank/DDBJ databases">
        <title>Psychrosphaera sp. nov., isolated from marine algae.</title>
        <authorList>
            <person name="Bayburt H."/>
            <person name="Choi B.J."/>
            <person name="Kim J.M."/>
            <person name="Choi D.G."/>
            <person name="Jeon C.O."/>
        </authorList>
    </citation>
    <scope>NUCLEOTIDE SEQUENCE [LARGE SCALE GENOMIC DNA]</scope>
    <source>
        <strain evidence="1 2">G1-22</strain>
    </source>
</reference>
<comment type="caution">
    <text evidence="1">The sequence shown here is derived from an EMBL/GenBank/DDBJ whole genome shotgun (WGS) entry which is preliminary data.</text>
</comment>
<evidence type="ECO:0000313" key="2">
    <source>
        <dbReference type="Proteomes" id="UP001528411"/>
    </source>
</evidence>
<protein>
    <submittedName>
        <fullName evidence="1">Uncharacterized protein</fullName>
    </submittedName>
</protein>
<dbReference type="RefSeq" id="WP_272181452.1">
    <property type="nucleotide sequence ID" value="NZ_JAQOMS010000002.1"/>
</dbReference>
<evidence type="ECO:0000313" key="1">
    <source>
        <dbReference type="EMBL" id="MDC2890197.1"/>
    </source>
</evidence>
<sequence length="306" mass="35105">MLILLLLCCAPINKSLADTKVNANDLLEKGVEERFSLTFIEKLLLIEPEVLDRFSLLEHDIKRFNSELAAVTKTYSDSLVKFDQYKTKQINQHNVNEEFVLFNQLENQQHMQGILSAEYHVNRVREKLYESLFEYESIKKRIETVYQEQHKANIVLVKEKLLAGDSFVIAEGQKQQILEFVLSYQDSPAELARMLLHRNVQQILPDYLIEQLNIFSQSEISLADALKTPEVMAAVISKIEDIDVLPKMGLKDIGYKIYSVEQAPKVLKLGAPPLLIDTYLNASIQRNLNLALIYELPVPAEGIIRF</sequence>
<accession>A0ABT5FGV4</accession>